<dbReference type="AlphaFoldDB" id="A0A8X8Y2N6"/>
<evidence type="ECO:0008006" key="3">
    <source>
        <dbReference type="Google" id="ProtNLM"/>
    </source>
</evidence>
<dbReference type="EMBL" id="PNBA02000005">
    <property type="protein sequence ID" value="KAG6422977.1"/>
    <property type="molecule type" value="Genomic_DNA"/>
</dbReference>
<evidence type="ECO:0000313" key="1">
    <source>
        <dbReference type="EMBL" id="KAG6422977.1"/>
    </source>
</evidence>
<evidence type="ECO:0000313" key="2">
    <source>
        <dbReference type="Proteomes" id="UP000298416"/>
    </source>
</evidence>
<sequence length="186" mass="20076">MDVIKTTEPLDLFDAPTVKARNPEFGNYVQLLLCDGYHKPRSGTDHVTTKGLKGEKSDIAGIEVEEYVFEGIGNLYGAAKTAGGVTLGKGAGMPCFQCPHSMISQGVCACPECDGTLVQLDPVSAPKWRLYCNMCNCLVSLPEGAHRISTTKDHCPNCDSTILEVDEGTLHVGAFCAMNCCIRSWR</sequence>
<gene>
    <name evidence="1" type="ORF">SASPL_113360</name>
</gene>
<accession>A0A8X8Y2N6</accession>
<proteinExistence type="predicted"/>
<dbReference type="Proteomes" id="UP000298416">
    <property type="component" value="Unassembled WGS sequence"/>
</dbReference>
<organism evidence="1">
    <name type="scientific">Salvia splendens</name>
    <name type="common">Scarlet sage</name>
    <dbReference type="NCBI Taxonomy" id="180675"/>
    <lineage>
        <taxon>Eukaryota</taxon>
        <taxon>Viridiplantae</taxon>
        <taxon>Streptophyta</taxon>
        <taxon>Embryophyta</taxon>
        <taxon>Tracheophyta</taxon>
        <taxon>Spermatophyta</taxon>
        <taxon>Magnoliopsida</taxon>
        <taxon>eudicotyledons</taxon>
        <taxon>Gunneridae</taxon>
        <taxon>Pentapetalae</taxon>
        <taxon>asterids</taxon>
        <taxon>lamiids</taxon>
        <taxon>Lamiales</taxon>
        <taxon>Lamiaceae</taxon>
        <taxon>Nepetoideae</taxon>
        <taxon>Mentheae</taxon>
        <taxon>Salviinae</taxon>
        <taxon>Salvia</taxon>
        <taxon>Salvia subgen. Calosphace</taxon>
        <taxon>core Calosphace</taxon>
    </lineage>
</organism>
<comment type="caution">
    <text evidence="1">The sequence shown here is derived from an EMBL/GenBank/DDBJ whole genome shotgun (WGS) entry which is preliminary data.</text>
</comment>
<keyword evidence="2" id="KW-1185">Reference proteome</keyword>
<reference evidence="1" key="1">
    <citation type="submission" date="2018-01" db="EMBL/GenBank/DDBJ databases">
        <authorList>
            <person name="Mao J.F."/>
        </authorList>
    </citation>
    <scope>NUCLEOTIDE SEQUENCE</scope>
    <source>
        <strain evidence="1">Huo1</strain>
        <tissue evidence="1">Leaf</tissue>
    </source>
</reference>
<protein>
    <recommendedName>
        <fullName evidence="3">DNA topoisomerase</fullName>
    </recommendedName>
</protein>
<reference evidence="1" key="2">
    <citation type="submission" date="2020-08" db="EMBL/GenBank/DDBJ databases">
        <title>Plant Genome Project.</title>
        <authorList>
            <person name="Zhang R.-G."/>
        </authorList>
    </citation>
    <scope>NUCLEOTIDE SEQUENCE</scope>
    <source>
        <strain evidence="1">Huo1</strain>
        <tissue evidence="1">Leaf</tissue>
    </source>
</reference>
<name>A0A8X8Y2N6_SALSN</name>